<dbReference type="InterPro" id="IPR001533">
    <property type="entry name" value="Pterin_deHydtase"/>
</dbReference>
<evidence type="ECO:0000256" key="1">
    <source>
        <dbReference type="ARBA" id="ARBA00001554"/>
    </source>
</evidence>
<dbReference type="InterPro" id="IPR050376">
    <property type="entry name" value="Pterin-4-alpha-carb_dehyd"/>
</dbReference>
<accession>A0A2H5Y4P4</accession>
<dbReference type="HAMAP" id="MF_00434">
    <property type="entry name" value="Pterin_4_alpha"/>
    <property type="match status" value="1"/>
</dbReference>
<dbReference type="Pfam" id="PF01329">
    <property type="entry name" value="Pterin_4a"/>
    <property type="match status" value="1"/>
</dbReference>
<dbReference type="PANTHER" id="PTHR42805">
    <property type="entry name" value="PTERIN-4-ALPHA-CARBINOLAMINE DEHYDRATASE-RELATED"/>
    <property type="match status" value="1"/>
</dbReference>
<dbReference type="NCBIfam" id="NF002016">
    <property type="entry name" value="PRK00823.1-1"/>
    <property type="match status" value="1"/>
</dbReference>
<dbReference type="PANTHER" id="PTHR42805:SF1">
    <property type="entry name" value="PTERIN-4-ALPHA-CARBINOLAMINE DEHYDRATASE-RELATED"/>
    <property type="match status" value="1"/>
</dbReference>
<dbReference type="CDD" id="cd00913">
    <property type="entry name" value="PCD_DCoH_subfamily_a"/>
    <property type="match status" value="1"/>
</dbReference>
<evidence type="ECO:0000256" key="3">
    <source>
        <dbReference type="ARBA" id="ARBA00023239"/>
    </source>
</evidence>
<comment type="caution">
    <text evidence="5">The sequence shown here is derived from an EMBL/GenBank/DDBJ whole genome shotgun (WGS) entry which is preliminary data.</text>
</comment>
<evidence type="ECO:0000313" key="6">
    <source>
        <dbReference type="Proteomes" id="UP000236642"/>
    </source>
</evidence>
<dbReference type="GO" id="GO:0008124">
    <property type="term" value="F:4-alpha-hydroxytetrahydrobiopterin dehydratase activity"/>
    <property type="evidence" value="ECO:0007669"/>
    <property type="project" value="UniProtKB-UniRule"/>
</dbReference>
<dbReference type="EC" id="4.2.1.96" evidence="4"/>
<dbReference type="EMBL" id="BEHY01000009">
    <property type="protein sequence ID" value="GBD08406.1"/>
    <property type="molecule type" value="Genomic_DNA"/>
</dbReference>
<keyword evidence="3 4" id="KW-0456">Lyase</keyword>
<comment type="catalytic activity">
    <reaction evidence="1 4">
        <text>(4aS,6R)-4a-hydroxy-L-erythro-5,6,7,8-tetrahydrobiopterin = (6R)-L-erythro-6,7-dihydrobiopterin + H2O</text>
        <dbReference type="Rhea" id="RHEA:11920"/>
        <dbReference type="ChEBI" id="CHEBI:15377"/>
        <dbReference type="ChEBI" id="CHEBI:15642"/>
        <dbReference type="ChEBI" id="CHEBI:43120"/>
        <dbReference type="EC" id="4.2.1.96"/>
    </reaction>
</comment>
<dbReference type="Gene3D" id="3.30.1360.20">
    <property type="entry name" value="Transcriptional coactivator/pterin dehydratase"/>
    <property type="match status" value="1"/>
</dbReference>
<dbReference type="AlphaFoldDB" id="A0A2H5Y4P4"/>
<dbReference type="SUPFAM" id="SSF55248">
    <property type="entry name" value="PCD-like"/>
    <property type="match status" value="1"/>
</dbReference>
<sequence length="119" mass="13633">MKLEEMKCVPCRGDEPPLTEAEITAMLPSVPEWAVVVREGIPQLERTFRFPNFREALRFTVEVGELAEAEGHHPVLVTRWGRVTVTWWTHKIRGLHRNDFIMAAKTDALYRKKGFSGSA</sequence>
<dbReference type="GO" id="GO:0006729">
    <property type="term" value="P:tetrahydrobiopterin biosynthetic process"/>
    <property type="evidence" value="ECO:0007669"/>
    <property type="project" value="InterPro"/>
</dbReference>
<protein>
    <recommendedName>
        <fullName evidence="4">Putative pterin-4-alpha-carbinolamine dehydratase</fullName>
        <shortName evidence="4">PHS</shortName>
        <ecNumber evidence="4">4.2.1.96</ecNumber>
    </recommendedName>
    <alternativeName>
        <fullName evidence="4">4-alpha-hydroxy-tetrahydropterin dehydratase</fullName>
    </alternativeName>
    <alternativeName>
        <fullName evidence="4">Pterin carbinolamine dehydratase</fullName>
        <shortName evidence="4">PCD</shortName>
    </alternativeName>
</protein>
<evidence type="ECO:0000256" key="2">
    <source>
        <dbReference type="ARBA" id="ARBA00006472"/>
    </source>
</evidence>
<reference evidence="6" key="1">
    <citation type="submission" date="2017-09" db="EMBL/GenBank/DDBJ databases">
        <title>Metaegenomics of thermophilic ammonia-oxidizing enrichment culture.</title>
        <authorList>
            <person name="Kato S."/>
            <person name="Suzuki K."/>
        </authorList>
    </citation>
    <scope>NUCLEOTIDE SEQUENCE [LARGE SCALE GENOMIC DNA]</scope>
</reference>
<proteinExistence type="inferred from homology"/>
<dbReference type="Proteomes" id="UP000236642">
    <property type="component" value="Unassembled WGS sequence"/>
</dbReference>
<evidence type="ECO:0000256" key="4">
    <source>
        <dbReference type="HAMAP-Rule" id="MF_00434"/>
    </source>
</evidence>
<name>A0A2H5Y4P4_9CHLR</name>
<comment type="similarity">
    <text evidence="2 4">Belongs to the pterin-4-alpha-carbinolamine dehydratase family.</text>
</comment>
<dbReference type="InterPro" id="IPR036428">
    <property type="entry name" value="PCD_sf"/>
</dbReference>
<gene>
    <name evidence="5" type="ORF">HRbin22_00646</name>
</gene>
<evidence type="ECO:0000313" key="5">
    <source>
        <dbReference type="EMBL" id="GBD08406.1"/>
    </source>
</evidence>
<organism evidence="5 6">
    <name type="scientific">Candidatus Thermoflexus japonica</name>
    <dbReference type="NCBI Taxonomy" id="2035417"/>
    <lineage>
        <taxon>Bacteria</taxon>
        <taxon>Bacillati</taxon>
        <taxon>Chloroflexota</taxon>
        <taxon>Thermoflexia</taxon>
        <taxon>Thermoflexales</taxon>
        <taxon>Thermoflexaceae</taxon>
        <taxon>Thermoflexus</taxon>
    </lineage>
</organism>